<proteinExistence type="predicted"/>
<gene>
    <name evidence="1" type="ORF">FSB_LOCUS38973</name>
</gene>
<dbReference type="EMBL" id="OIVN01003421">
    <property type="protein sequence ID" value="SPD11091.1"/>
    <property type="molecule type" value="Genomic_DNA"/>
</dbReference>
<organism evidence="1">
    <name type="scientific">Fagus sylvatica</name>
    <name type="common">Beechnut</name>
    <dbReference type="NCBI Taxonomy" id="28930"/>
    <lineage>
        <taxon>Eukaryota</taxon>
        <taxon>Viridiplantae</taxon>
        <taxon>Streptophyta</taxon>
        <taxon>Embryophyta</taxon>
        <taxon>Tracheophyta</taxon>
        <taxon>Spermatophyta</taxon>
        <taxon>Magnoliopsida</taxon>
        <taxon>eudicotyledons</taxon>
        <taxon>Gunneridae</taxon>
        <taxon>Pentapetalae</taxon>
        <taxon>rosids</taxon>
        <taxon>fabids</taxon>
        <taxon>Fagales</taxon>
        <taxon>Fagaceae</taxon>
        <taxon>Fagus</taxon>
    </lineage>
</organism>
<name>A0A2N9HHB4_FAGSY</name>
<accession>A0A2N9HHB4</accession>
<evidence type="ECO:0008006" key="2">
    <source>
        <dbReference type="Google" id="ProtNLM"/>
    </source>
</evidence>
<reference evidence="1" key="1">
    <citation type="submission" date="2018-02" db="EMBL/GenBank/DDBJ databases">
        <authorList>
            <person name="Cohen D.B."/>
            <person name="Kent A.D."/>
        </authorList>
    </citation>
    <scope>NUCLEOTIDE SEQUENCE</scope>
</reference>
<dbReference type="AlphaFoldDB" id="A0A2N9HHB4"/>
<protein>
    <recommendedName>
        <fullName evidence="2">Chromo domain-containing protein</fullName>
    </recommendedName>
</protein>
<sequence length="237" mass="26698">MQGLHLKLTFNLLELGGYGIVLGTQWLGTLGVSNWDFKNLVMGFMHEGKKVWLQGLKDKPNLIEGSKDFKGKATMKGLLLQIMPCELVSIQEVICVPIRELVEESPQILEEPEGLPPKRNHEDQILLKHETSKLAGLLQPLGIPPRPWHSIIFHVSFLKAKLGETITPISRLPPTDALGHLAPQPARILETPTIKKRRLPVVTKVLVQWEGEDPDDATWKLLFKLQEDYPHLVGKVF</sequence>
<evidence type="ECO:0000313" key="1">
    <source>
        <dbReference type="EMBL" id="SPD11091.1"/>
    </source>
</evidence>